<evidence type="ECO:0000256" key="2">
    <source>
        <dbReference type="ARBA" id="ARBA00022801"/>
    </source>
</evidence>
<feature type="domain" description="Helicase C-terminal" evidence="6">
    <location>
        <begin position="997"/>
        <end position="1164"/>
    </location>
</feature>
<evidence type="ECO:0000256" key="3">
    <source>
        <dbReference type="ARBA" id="ARBA00022840"/>
    </source>
</evidence>
<dbReference type="InterPro" id="IPR000330">
    <property type="entry name" value="SNF2_N"/>
</dbReference>
<feature type="compositionally biased region" description="Polar residues" evidence="4">
    <location>
        <begin position="52"/>
        <end position="65"/>
    </location>
</feature>
<name>A0A6G1GKH0_9PEZI</name>
<evidence type="ECO:0000259" key="5">
    <source>
        <dbReference type="PROSITE" id="PS51192"/>
    </source>
</evidence>
<feature type="compositionally biased region" description="Basic and acidic residues" evidence="4">
    <location>
        <begin position="362"/>
        <end position="385"/>
    </location>
</feature>
<accession>A0A6G1GKH0</accession>
<dbReference type="EMBL" id="ML977201">
    <property type="protein sequence ID" value="KAF1981342.1"/>
    <property type="molecule type" value="Genomic_DNA"/>
</dbReference>
<keyword evidence="1" id="KW-0547">Nucleotide-binding</keyword>
<feature type="compositionally biased region" description="Polar residues" evidence="4">
    <location>
        <begin position="386"/>
        <end position="395"/>
    </location>
</feature>
<dbReference type="InterPro" id="IPR001650">
    <property type="entry name" value="Helicase_C-like"/>
</dbReference>
<feature type="compositionally biased region" description="Low complexity" evidence="4">
    <location>
        <begin position="118"/>
        <end position="130"/>
    </location>
</feature>
<feature type="compositionally biased region" description="Polar residues" evidence="4">
    <location>
        <begin position="1277"/>
        <end position="1289"/>
    </location>
</feature>
<protein>
    <recommendedName>
        <fullName evidence="9">SNF2 family helicase/ATPase-like protein</fullName>
    </recommendedName>
</protein>
<dbReference type="CDD" id="cd18793">
    <property type="entry name" value="SF2_C_SNF"/>
    <property type="match status" value="1"/>
</dbReference>
<reference evidence="7" key="1">
    <citation type="journal article" date="2020" name="Stud. Mycol.">
        <title>101 Dothideomycetes genomes: a test case for predicting lifestyles and emergence of pathogens.</title>
        <authorList>
            <person name="Haridas S."/>
            <person name="Albert R."/>
            <person name="Binder M."/>
            <person name="Bloem J."/>
            <person name="Labutti K."/>
            <person name="Salamov A."/>
            <person name="Andreopoulos B."/>
            <person name="Baker S."/>
            <person name="Barry K."/>
            <person name="Bills G."/>
            <person name="Bluhm B."/>
            <person name="Cannon C."/>
            <person name="Castanera R."/>
            <person name="Culley D."/>
            <person name="Daum C."/>
            <person name="Ezra D."/>
            <person name="Gonzalez J."/>
            <person name="Henrissat B."/>
            <person name="Kuo A."/>
            <person name="Liang C."/>
            <person name="Lipzen A."/>
            <person name="Lutzoni F."/>
            <person name="Magnuson J."/>
            <person name="Mondo S."/>
            <person name="Nolan M."/>
            <person name="Ohm R."/>
            <person name="Pangilinan J."/>
            <person name="Park H.-J."/>
            <person name="Ramirez L."/>
            <person name="Alfaro M."/>
            <person name="Sun H."/>
            <person name="Tritt A."/>
            <person name="Yoshinaga Y."/>
            <person name="Zwiers L.-H."/>
            <person name="Turgeon B."/>
            <person name="Goodwin S."/>
            <person name="Spatafora J."/>
            <person name="Crous P."/>
            <person name="Grigoriev I."/>
        </authorList>
    </citation>
    <scope>NUCLEOTIDE SEQUENCE</scope>
    <source>
        <strain evidence="7">CBS 113979</strain>
    </source>
</reference>
<dbReference type="InterPro" id="IPR014001">
    <property type="entry name" value="Helicase_ATP-bd"/>
</dbReference>
<evidence type="ECO:0000313" key="8">
    <source>
        <dbReference type="Proteomes" id="UP000800041"/>
    </source>
</evidence>
<dbReference type="Pfam" id="PF00176">
    <property type="entry name" value="SNF2-rel_dom"/>
    <property type="match status" value="1"/>
</dbReference>
<dbReference type="SMART" id="SM00490">
    <property type="entry name" value="HELICc"/>
    <property type="match status" value="1"/>
</dbReference>
<dbReference type="GO" id="GO:0005524">
    <property type="term" value="F:ATP binding"/>
    <property type="evidence" value="ECO:0007669"/>
    <property type="project" value="InterPro"/>
</dbReference>
<feature type="region of interest" description="Disordered" evidence="4">
    <location>
        <begin position="361"/>
        <end position="448"/>
    </location>
</feature>
<dbReference type="GO" id="GO:0016787">
    <property type="term" value="F:hydrolase activity"/>
    <property type="evidence" value="ECO:0007669"/>
    <property type="project" value="UniProtKB-KW"/>
</dbReference>
<feature type="compositionally biased region" description="Low complexity" evidence="4">
    <location>
        <begin position="318"/>
        <end position="335"/>
    </location>
</feature>
<evidence type="ECO:0008006" key="9">
    <source>
        <dbReference type="Google" id="ProtNLM"/>
    </source>
</evidence>
<dbReference type="SMART" id="SM00487">
    <property type="entry name" value="DEXDc"/>
    <property type="match status" value="1"/>
</dbReference>
<dbReference type="Pfam" id="PF00271">
    <property type="entry name" value="Helicase_C"/>
    <property type="match status" value="1"/>
</dbReference>
<feature type="region of interest" description="Disordered" evidence="4">
    <location>
        <begin position="1169"/>
        <end position="1388"/>
    </location>
</feature>
<feature type="compositionally biased region" description="Polar residues" evidence="4">
    <location>
        <begin position="102"/>
        <end position="116"/>
    </location>
</feature>
<dbReference type="InterPro" id="IPR049730">
    <property type="entry name" value="SNF2/RAD54-like_C"/>
</dbReference>
<dbReference type="SUPFAM" id="SSF52540">
    <property type="entry name" value="P-loop containing nucleoside triphosphate hydrolases"/>
    <property type="match status" value="2"/>
</dbReference>
<dbReference type="InterPro" id="IPR027417">
    <property type="entry name" value="P-loop_NTPase"/>
</dbReference>
<feature type="region of interest" description="Disordered" evidence="4">
    <location>
        <begin position="1"/>
        <end position="251"/>
    </location>
</feature>
<evidence type="ECO:0000313" key="7">
    <source>
        <dbReference type="EMBL" id="KAF1981342.1"/>
    </source>
</evidence>
<feature type="compositionally biased region" description="Basic and acidic residues" evidence="4">
    <location>
        <begin position="224"/>
        <end position="239"/>
    </location>
</feature>
<sequence length="1388" mass="153567">MAIHPFIDSDPIVDSPELSREGPPRAYNSEDDSGDDLFSNHFETIPTLPVNLATSSPPSYVTQPTLALEEYSELEPQIQVPATSPPPPSSPPVVSRRHKHNTQTSQANTSGSSNPHQAGPALGLAIAPPGTRFRPPRALSPASSVEVDFDDPPPVVDFTSEEDESSKRSDIKHTSFTNASRSQAQRAREKSQSRSQSESSQTLRLDLNKFAYRAESMDPPRNFPAERKVGDTSRDDVSKRSRPANLTDRDGFSPLHIRDVTIRMICQRIAKAMPAIPLRTVYNTFRMYGSDENTTMSVLKSMKAEFAPPAKAIDLTGSDTDNTSTSMPSSSASVDQARRASISDSYPFFRHVGTSTNRIRKVVQEKTKTTRREVNVKQTIQEKFRGQQSESTTSDQAPPARRRKLQQRRPDRVESSDIDELAIHGPPHSSKVVSKAKASRSARVVEDETEEEAVDEAIYISDDESKADRSLDLLKYFNVTTAKDLAELTNQSQKEAAYVLNQRPFSNLDQISSIVMKDTRVIEKGKKKGQTGEVTIKVGSNLVANCEAMMQGFQAVDKMVAECKRLGEPIVKAMKKWGVSVYGSKGDELEIMAVGNNDSGIGSSPLGPSALESRKFLAQPSIMASNITMKDYQLAGLNWLYLLYSKGLSCILADDMGLGKTCQVISFISHLKELGIKGPHLIICPASVVENWCNEFSKFSPEVTTWAYYGSESARADLQDEIKRNLREGKVDVVITTYNLTSGRDKKFLSGLNADVVVFDEGHALKNPNTAKYQNLMSIKSNMRLLLTGTPLQNNLSELIAILSFIMPNLFQGLDDEFGKIFKTRAKTTSSDHGALLSIERAQRARGMLRPFILRRKKAQVVDLPAKTCRVEYCDMNERQKEIYNSLIEEQKENLLLKHSGATNGPADGVNFLMEFRKAAMHPLLHRNLFTDVIVQDIAQRSIADTRMAKKKGDLEMIENDLYLRSDFELSSFCQESEKSKVQKYALDPSECFNSGKVQTLVAFLEKHKASGDRTLIFSQFNITLDILEEVLAQIGLEYYRLDGSTPVDERHTLIDQFNTDPSIPVFMLSTKAGGTGINLQSANKVIIFDMSFNPQDDLQAENRAHRVGQTKDVEVIRLVSKHTIEEHIFSLGNAKLALDEMVAGTENAETSGSDVVKRLMDAEVKRSLERDAEKKREAEEAAQKSKAEDQAAESTCESATNNGSKKRKTEEEHVDVVTTKKRKSQEQTVESNSGHSSDHGDTQAANSRGSKKRKADDENSETVAAAKKRKADTAESLRQSSTYGSQAQAAEGLANDSKRGKKRKAEDDDEPIDTSTTKKPAAGARLRINVQQTAAEKKKKTKAVAEAQPEGKNAKKKAKPEQKNGDIRSAFGGDVKSSWSEGHKGKR</sequence>
<feature type="compositionally biased region" description="Polar residues" evidence="4">
    <location>
        <begin position="1227"/>
        <end position="1236"/>
    </location>
</feature>
<keyword evidence="3" id="KW-0067">ATP-binding</keyword>
<feature type="compositionally biased region" description="Basic and acidic residues" evidence="4">
    <location>
        <begin position="1169"/>
        <end position="1190"/>
    </location>
</feature>
<dbReference type="PANTHER" id="PTHR10799">
    <property type="entry name" value="SNF2/RAD54 HELICASE FAMILY"/>
    <property type="match status" value="1"/>
</dbReference>
<keyword evidence="2" id="KW-0378">Hydrolase</keyword>
<evidence type="ECO:0000256" key="1">
    <source>
        <dbReference type="ARBA" id="ARBA00022741"/>
    </source>
</evidence>
<dbReference type="InterPro" id="IPR038718">
    <property type="entry name" value="SNF2-like_sf"/>
</dbReference>
<proteinExistence type="predicted"/>
<dbReference type="Proteomes" id="UP000800041">
    <property type="component" value="Unassembled WGS sequence"/>
</dbReference>
<keyword evidence="8" id="KW-1185">Reference proteome</keyword>
<dbReference type="OrthoDB" id="5857104at2759"/>
<feature type="domain" description="Helicase ATP-binding" evidence="5">
    <location>
        <begin position="641"/>
        <end position="809"/>
    </location>
</feature>
<dbReference type="Gene3D" id="3.40.50.300">
    <property type="entry name" value="P-loop containing nucleotide triphosphate hydrolases"/>
    <property type="match status" value="1"/>
</dbReference>
<dbReference type="PROSITE" id="PS51194">
    <property type="entry name" value="HELICASE_CTER"/>
    <property type="match status" value="1"/>
</dbReference>
<organism evidence="7 8">
    <name type="scientific">Aulographum hederae CBS 113979</name>
    <dbReference type="NCBI Taxonomy" id="1176131"/>
    <lineage>
        <taxon>Eukaryota</taxon>
        <taxon>Fungi</taxon>
        <taxon>Dikarya</taxon>
        <taxon>Ascomycota</taxon>
        <taxon>Pezizomycotina</taxon>
        <taxon>Dothideomycetes</taxon>
        <taxon>Pleosporomycetidae</taxon>
        <taxon>Aulographales</taxon>
        <taxon>Aulographaceae</taxon>
    </lineage>
</organism>
<feature type="compositionally biased region" description="Low complexity" evidence="4">
    <location>
        <begin position="429"/>
        <end position="442"/>
    </location>
</feature>
<dbReference type="Gene3D" id="3.40.50.10810">
    <property type="entry name" value="Tandem AAA-ATPase domain"/>
    <property type="match status" value="1"/>
</dbReference>
<gene>
    <name evidence="7" type="ORF">K402DRAFT_425484</name>
</gene>
<dbReference type="PROSITE" id="PS51192">
    <property type="entry name" value="HELICASE_ATP_BIND_1"/>
    <property type="match status" value="1"/>
</dbReference>
<evidence type="ECO:0000259" key="6">
    <source>
        <dbReference type="PROSITE" id="PS51194"/>
    </source>
</evidence>
<evidence type="ECO:0000256" key="4">
    <source>
        <dbReference type="SAM" id="MobiDB-lite"/>
    </source>
</evidence>
<feature type="region of interest" description="Disordered" evidence="4">
    <location>
        <begin position="315"/>
        <end position="338"/>
    </location>
</feature>